<sequence length="179" mass="20381">YQPVDASLRQIRLLAIQPGDGDGAICCSSSVCSLDDRPIYQTLSYAWGDPHVTDPILLDGVEFPVTVNLKDALRRLRKADDARIVWIDALCINQQDDVEKSEQVRLMSNIYLSCSQVFIWLGFQDPSDFDEESSETDEQSSSNGDHPKVWRHFETLTNLPWWNRTWTVQETVLPPKALV</sequence>
<reference evidence="2" key="1">
    <citation type="journal article" date="2020" name="Stud. Mycol.">
        <title>101 Dothideomycetes genomes: a test case for predicting lifestyles and emergence of pathogens.</title>
        <authorList>
            <person name="Haridas S."/>
            <person name="Albert R."/>
            <person name="Binder M."/>
            <person name="Bloem J."/>
            <person name="Labutti K."/>
            <person name="Salamov A."/>
            <person name="Andreopoulos B."/>
            <person name="Baker S."/>
            <person name="Barry K."/>
            <person name="Bills G."/>
            <person name="Bluhm B."/>
            <person name="Cannon C."/>
            <person name="Castanera R."/>
            <person name="Culley D."/>
            <person name="Daum C."/>
            <person name="Ezra D."/>
            <person name="Gonzalez J."/>
            <person name="Henrissat B."/>
            <person name="Kuo A."/>
            <person name="Liang C."/>
            <person name="Lipzen A."/>
            <person name="Lutzoni F."/>
            <person name="Magnuson J."/>
            <person name="Mondo S."/>
            <person name="Nolan M."/>
            <person name="Ohm R."/>
            <person name="Pangilinan J."/>
            <person name="Park H.-J."/>
            <person name="Ramirez L."/>
            <person name="Alfaro M."/>
            <person name="Sun H."/>
            <person name="Tritt A."/>
            <person name="Yoshinaga Y."/>
            <person name="Zwiers L.-H."/>
            <person name="Turgeon B."/>
            <person name="Goodwin S."/>
            <person name="Spatafora J."/>
            <person name="Crous P."/>
            <person name="Grigoriev I."/>
        </authorList>
    </citation>
    <scope>NUCLEOTIDE SEQUENCE</scope>
    <source>
        <strain evidence="2">CBS 207.26</strain>
    </source>
</reference>
<dbReference type="PANTHER" id="PTHR24148">
    <property type="entry name" value="ANKYRIN REPEAT DOMAIN-CONTAINING PROTEIN 39 HOMOLOG-RELATED"/>
    <property type="match status" value="1"/>
</dbReference>
<dbReference type="OrthoDB" id="3553147at2759"/>
<dbReference type="InterPro" id="IPR010730">
    <property type="entry name" value="HET"/>
</dbReference>
<dbReference type="Proteomes" id="UP000800200">
    <property type="component" value="Unassembled WGS sequence"/>
</dbReference>
<gene>
    <name evidence="2" type="ORF">K469DRAFT_525122</name>
</gene>
<dbReference type="InterPro" id="IPR052895">
    <property type="entry name" value="HetReg/Transcr_Mod"/>
</dbReference>
<feature type="domain" description="Heterokaryon incompatibility" evidence="1">
    <location>
        <begin position="40"/>
        <end position="170"/>
    </location>
</feature>
<feature type="non-terminal residue" evidence="2">
    <location>
        <position position="1"/>
    </location>
</feature>
<dbReference type="PANTHER" id="PTHR24148:SF82">
    <property type="entry name" value="HETEROKARYON INCOMPATIBILITY DOMAIN-CONTAINING PROTEIN"/>
    <property type="match status" value="1"/>
</dbReference>
<keyword evidence="3" id="KW-1185">Reference proteome</keyword>
<evidence type="ECO:0000313" key="2">
    <source>
        <dbReference type="EMBL" id="KAF2187154.1"/>
    </source>
</evidence>
<dbReference type="Pfam" id="PF06985">
    <property type="entry name" value="HET"/>
    <property type="match status" value="1"/>
</dbReference>
<dbReference type="AlphaFoldDB" id="A0A6A6E5R2"/>
<evidence type="ECO:0000313" key="3">
    <source>
        <dbReference type="Proteomes" id="UP000800200"/>
    </source>
</evidence>
<evidence type="ECO:0000259" key="1">
    <source>
        <dbReference type="Pfam" id="PF06985"/>
    </source>
</evidence>
<dbReference type="EMBL" id="ML994628">
    <property type="protein sequence ID" value="KAF2187154.1"/>
    <property type="molecule type" value="Genomic_DNA"/>
</dbReference>
<accession>A0A6A6E5R2</accession>
<protein>
    <submittedName>
        <fullName evidence="2">HET-domain-containing protein</fullName>
    </submittedName>
</protein>
<organism evidence="2 3">
    <name type="scientific">Zopfia rhizophila CBS 207.26</name>
    <dbReference type="NCBI Taxonomy" id="1314779"/>
    <lineage>
        <taxon>Eukaryota</taxon>
        <taxon>Fungi</taxon>
        <taxon>Dikarya</taxon>
        <taxon>Ascomycota</taxon>
        <taxon>Pezizomycotina</taxon>
        <taxon>Dothideomycetes</taxon>
        <taxon>Dothideomycetes incertae sedis</taxon>
        <taxon>Zopfiaceae</taxon>
        <taxon>Zopfia</taxon>
    </lineage>
</organism>
<name>A0A6A6E5R2_9PEZI</name>
<feature type="non-terminal residue" evidence="2">
    <location>
        <position position="179"/>
    </location>
</feature>
<proteinExistence type="predicted"/>